<keyword evidence="4" id="KW-1003">Cell membrane</keyword>
<evidence type="ECO:0000256" key="4">
    <source>
        <dbReference type="ARBA" id="ARBA00022475"/>
    </source>
</evidence>
<dbReference type="InterPro" id="IPR002549">
    <property type="entry name" value="AI-2E-like"/>
</dbReference>
<proteinExistence type="inferred from homology"/>
<keyword evidence="7 8" id="KW-0472">Membrane</keyword>
<comment type="caution">
    <text evidence="9">The sequence shown here is derived from an EMBL/GenBank/DDBJ whole genome shotgun (WGS) entry which is preliminary data.</text>
</comment>
<evidence type="ECO:0000256" key="5">
    <source>
        <dbReference type="ARBA" id="ARBA00022692"/>
    </source>
</evidence>
<evidence type="ECO:0008006" key="10">
    <source>
        <dbReference type="Google" id="ProtNLM"/>
    </source>
</evidence>
<name>A0A645A6R0_9ZZZZ</name>
<keyword evidence="5 8" id="KW-0812">Transmembrane</keyword>
<evidence type="ECO:0000256" key="7">
    <source>
        <dbReference type="ARBA" id="ARBA00023136"/>
    </source>
</evidence>
<sequence>MLDIIPYFGAIIGATPAVTLALLHSPILALKVAFLFLIIHQLEGTVIGPKILGESVGLHPLSVIFFVFVGGELGGLPGMLLGVPVAAIVKVVFRHLYKLLV</sequence>
<evidence type="ECO:0000256" key="8">
    <source>
        <dbReference type="SAM" id="Phobius"/>
    </source>
</evidence>
<gene>
    <name evidence="9" type="ORF">SDC9_95587</name>
</gene>
<protein>
    <recommendedName>
        <fullName evidence="10">AI-2E family transporter</fullName>
    </recommendedName>
</protein>
<evidence type="ECO:0000256" key="2">
    <source>
        <dbReference type="ARBA" id="ARBA00009773"/>
    </source>
</evidence>
<comment type="subcellular location">
    <subcellularLocation>
        <location evidence="1">Cell membrane</location>
        <topology evidence="1">Multi-pass membrane protein</topology>
    </subcellularLocation>
</comment>
<dbReference type="EMBL" id="VSSQ01012283">
    <property type="protein sequence ID" value="MPM48860.1"/>
    <property type="molecule type" value="Genomic_DNA"/>
</dbReference>
<dbReference type="PANTHER" id="PTHR21716">
    <property type="entry name" value="TRANSMEMBRANE PROTEIN"/>
    <property type="match status" value="1"/>
</dbReference>
<keyword evidence="3" id="KW-0813">Transport</keyword>
<dbReference type="AlphaFoldDB" id="A0A645A6R0"/>
<comment type="similarity">
    <text evidence="2">Belongs to the autoinducer-2 exporter (AI-2E) (TC 2.A.86) family.</text>
</comment>
<feature type="transmembrane region" description="Helical" evidence="8">
    <location>
        <begin position="6"/>
        <end position="39"/>
    </location>
</feature>
<dbReference type="GO" id="GO:0005886">
    <property type="term" value="C:plasma membrane"/>
    <property type="evidence" value="ECO:0007669"/>
    <property type="project" value="UniProtKB-SubCell"/>
</dbReference>
<evidence type="ECO:0000256" key="6">
    <source>
        <dbReference type="ARBA" id="ARBA00022989"/>
    </source>
</evidence>
<reference evidence="9" key="1">
    <citation type="submission" date="2019-08" db="EMBL/GenBank/DDBJ databases">
        <authorList>
            <person name="Kucharzyk K."/>
            <person name="Murdoch R.W."/>
            <person name="Higgins S."/>
            <person name="Loffler F."/>
        </authorList>
    </citation>
    <scope>NUCLEOTIDE SEQUENCE</scope>
</reference>
<keyword evidence="6 8" id="KW-1133">Transmembrane helix</keyword>
<accession>A0A645A6R0</accession>
<evidence type="ECO:0000256" key="3">
    <source>
        <dbReference type="ARBA" id="ARBA00022448"/>
    </source>
</evidence>
<dbReference type="GO" id="GO:0055085">
    <property type="term" value="P:transmembrane transport"/>
    <property type="evidence" value="ECO:0007669"/>
    <property type="project" value="TreeGrafter"/>
</dbReference>
<dbReference type="Pfam" id="PF01594">
    <property type="entry name" value="AI-2E_transport"/>
    <property type="match status" value="1"/>
</dbReference>
<organism evidence="9">
    <name type="scientific">bioreactor metagenome</name>
    <dbReference type="NCBI Taxonomy" id="1076179"/>
    <lineage>
        <taxon>unclassified sequences</taxon>
        <taxon>metagenomes</taxon>
        <taxon>ecological metagenomes</taxon>
    </lineage>
</organism>
<evidence type="ECO:0000256" key="1">
    <source>
        <dbReference type="ARBA" id="ARBA00004651"/>
    </source>
</evidence>
<evidence type="ECO:0000313" key="9">
    <source>
        <dbReference type="EMBL" id="MPM48860.1"/>
    </source>
</evidence>
<dbReference type="PANTHER" id="PTHR21716:SF53">
    <property type="entry name" value="PERMEASE PERM-RELATED"/>
    <property type="match status" value="1"/>
</dbReference>